<name>A0A7J6KQY9_PERCH</name>
<feature type="region of interest" description="Disordered" evidence="1">
    <location>
        <begin position="406"/>
        <end position="458"/>
    </location>
</feature>
<evidence type="ECO:0000313" key="3">
    <source>
        <dbReference type="Proteomes" id="UP000591131"/>
    </source>
</evidence>
<feature type="compositionally biased region" description="Low complexity" evidence="1">
    <location>
        <begin position="433"/>
        <end position="447"/>
    </location>
</feature>
<reference evidence="2 3" key="1">
    <citation type="submission" date="2020-04" db="EMBL/GenBank/DDBJ databases">
        <title>Perkinsus chesapeaki whole genome sequence.</title>
        <authorList>
            <person name="Bogema D.R."/>
        </authorList>
    </citation>
    <scope>NUCLEOTIDE SEQUENCE [LARGE SCALE GENOMIC DNA]</scope>
    <source>
        <strain evidence="2">ATCC PRA-425</strain>
    </source>
</reference>
<organism evidence="2 3">
    <name type="scientific">Perkinsus chesapeaki</name>
    <name type="common">Clam parasite</name>
    <name type="synonym">Perkinsus andrewsi</name>
    <dbReference type="NCBI Taxonomy" id="330153"/>
    <lineage>
        <taxon>Eukaryota</taxon>
        <taxon>Sar</taxon>
        <taxon>Alveolata</taxon>
        <taxon>Perkinsozoa</taxon>
        <taxon>Perkinsea</taxon>
        <taxon>Perkinsida</taxon>
        <taxon>Perkinsidae</taxon>
        <taxon>Perkinsus</taxon>
    </lineage>
</organism>
<evidence type="ECO:0000313" key="2">
    <source>
        <dbReference type="EMBL" id="KAF4649783.1"/>
    </source>
</evidence>
<dbReference type="Proteomes" id="UP000591131">
    <property type="component" value="Unassembled WGS sequence"/>
</dbReference>
<proteinExistence type="predicted"/>
<keyword evidence="3" id="KW-1185">Reference proteome</keyword>
<gene>
    <name evidence="2" type="ORF">FOL47_001744</name>
</gene>
<dbReference type="AlphaFoldDB" id="A0A7J6KQY9"/>
<evidence type="ECO:0000256" key="1">
    <source>
        <dbReference type="SAM" id="MobiDB-lite"/>
    </source>
</evidence>
<sequence length="868" mass="97611">MEPWSFYDLQVLKSLNLPPETNLSTVFGVVAPLSDDDVPLHERLRRYHKGCPLVSLRGSLPRPWLLALSEYNARNAAHDRHQVALSVHPGLSALANPPLALRPSTAAQLRRSRVAYGSQWAVLPDELFWGLRPCYAVESASFVLAVHGNYVVLNYPPRPVWRSDATDQDHTHTEILPSTLWNCLATALPFPKENAFYCCICTSLKSLYRTASQKREKGRIIDGVNNALATGVLDSSTVPLDFEQPPSDFDYYRLLREFAAHVKGDGNHHGDCFDMTTPFAFPLLMWDDDFLKYRDVGNRTLTVHNLLDPLIDALIPASVIDVLKPLRLWMQHLTDRYGSDSVGALRVPGSQRLVVFALICNDVYPDIELLKDGPFALFRNRCPFFPALDQALLRREEAQRVNPKESLPVFRPVKPSHPPRIVAPAPAPACDVPSRTPALRSSSSSSASPPPLVEPLSRDKATMTDAVVDEPALPHALDVPDDDSYADASETDERDAASDTSSDDVVPAAPRPSFDYFGFSVEALFLTLDGTVDSLEFKRHHHPYRVFTPRPCPLVRVIPHADYAMHVSDPHKVRDDTGALKDLGWIMDFTLSPSDDPRPWQWRRQLDMLSGLDRCCPLDVDRVATVAHPTLCGFVPLYDDLAGCVIFGSGLFSSASEDTWWVVPTKYLQSTHWVPNALAVYRWLSQVQVGILCVAIHTEQRRTLSSPRNDFNIICCCRRHLEGMLPVLRKHAVLRPLRSGGELFFGRSLTSFQSHVTEAVDRGSDTLTRPSSITAAEAVLLRYTMMLSRGTVDRCDGDFPVPLGWSFDRSLIRPFQVNDDEWFEDYPTYECYDVARSNSFRVAHDRSLRLYRGRRNPLDLAREYRPLL</sequence>
<feature type="compositionally biased region" description="Acidic residues" evidence="1">
    <location>
        <begin position="479"/>
        <end position="493"/>
    </location>
</feature>
<accession>A0A7J6KQY9</accession>
<comment type="caution">
    <text evidence="2">The sequence shown here is derived from an EMBL/GenBank/DDBJ whole genome shotgun (WGS) entry which is preliminary data.</text>
</comment>
<dbReference type="EMBL" id="JAAPAO010001426">
    <property type="protein sequence ID" value="KAF4649783.1"/>
    <property type="molecule type" value="Genomic_DNA"/>
</dbReference>
<protein>
    <submittedName>
        <fullName evidence="2">Uncharacterized protein</fullName>
    </submittedName>
</protein>
<feature type="region of interest" description="Disordered" evidence="1">
    <location>
        <begin position="470"/>
        <end position="507"/>
    </location>
</feature>
<feature type="compositionally biased region" description="Low complexity" evidence="1">
    <location>
        <begin position="498"/>
        <end position="507"/>
    </location>
</feature>
<dbReference type="OrthoDB" id="10374086at2759"/>